<dbReference type="AlphaFoldDB" id="A0A8H7ZH05"/>
<organism evidence="2 3">
    <name type="scientific">Candida metapsilosis</name>
    <dbReference type="NCBI Taxonomy" id="273372"/>
    <lineage>
        <taxon>Eukaryota</taxon>
        <taxon>Fungi</taxon>
        <taxon>Dikarya</taxon>
        <taxon>Ascomycota</taxon>
        <taxon>Saccharomycotina</taxon>
        <taxon>Pichiomycetes</taxon>
        <taxon>Debaryomycetaceae</taxon>
        <taxon>Candida/Lodderomyces clade</taxon>
        <taxon>Candida</taxon>
    </lineage>
</organism>
<proteinExistence type="predicted"/>
<sequence>MKPSYKLYSQILKKQLRYITNIEDQINKSSPISQQSCWTDIPDPDILPPHEFDALVYQAFGNWLIPMEEDNRELFRQILTKVCSLSYNIEPLQQEIPTDMSRSLNELISDLESYLRGRKVERIPYSDFLGHIFTVRSSMLFKVQFKGKSVNSKERRSSESKKKAEAYTLKKSMLQDIKLVSFHIKGGCPKFTIPIDDINSKESGFTCYINHWIFTICEYMQIEKQQQPTISQENSESESSIEPDYIMTYGNQQGFITELKVKNLTEFFNGSVEHQKVLIQVVLYMSNCRFNTNFLVTPAILGRVIFQGADEGTTDYDDDFPFKIDVFDHRSNEEGGLVAGWYSMLKENPPRKLNDLESRKIKLALENLKEKLRKEQEVNKTTRQMVGKSN</sequence>
<dbReference type="RefSeq" id="XP_067549070.1">
    <property type="nucleotide sequence ID" value="XM_067690623.1"/>
</dbReference>
<evidence type="ECO:0000313" key="3">
    <source>
        <dbReference type="Proteomes" id="UP000669133"/>
    </source>
</evidence>
<comment type="caution">
    <text evidence="2">The sequence shown here is derived from an EMBL/GenBank/DDBJ whole genome shotgun (WGS) entry which is preliminary data.</text>
</comment>
<dbReference type="GeneID" id="93650463"/>
<evidence type="ECO:0000313" key="2">
    <source>
        <dbReference type="EMBL" id="KAG5419954.1"/>
    </source>
</evidence>
<feature type="coiled-coil region" evidence="1">
    <location>
        <begin position="358"/>
        <end position="385"/>
    </location>
</feature>
<gene>
    <name evidence="2" type="ORF">I9W82_001834</name>
</gene>
<dbReference type="Proteomes" id="UP000669133">
    <property type="component" value="Unassembled WGS sequence"/>
</dbReference>
<protein>
    <submittedName>
        <fullName evidence="2">Uncharacterized protein</fullName>
    </submittedName>
</protein>
<evidence type="ECO:0000256" key="1">
    <source>
        <dbReference type="SAM" id="Coils"/>
    </source>
</evidence>
<dbReference type="EMBL" id="JAEOAQ010000002">
    <property type="protein sequence ID" value="KAG5419954.1"/>
    <property type="molecule type" value="Genomic_DNA"/>
</dbReference>
<keyword evidence="1" id="KW-0175">Coiled coil</keyword>
<name>A0A8H7ZH05_9ASCO</name>
<keyword evidence="3" id="KW-1185">Reference proteome</keyword>
<reference evidence="2 3" key="1">
    <citation type="submission" date="2020-12" db="EMBL/GenBank/DDBJ databases">
        <title>Effect of drift, selection, and recombination on the evolution of hybrid genomes in Candida yeast pathogens.</title>
        <authorList>
            <person name="Mixao V."/>
            <person name="Ksiezopolska E."/>
            <person name="Saus E."/>
            <person name="Boekhout T."/>
            <person name="Gacser A."/>
            <person name="Gabaldon T."/>
        </authorList>
    </citation>
    <scope>NUCLEOTIDE SEQUENCE [LARGE SCALE GENOMIC DNA]</scope>
    <source>
        <strain evidence="2 3">BP57</strain>
    </source>
</reference>
<accession>A0A8H7ZH05</accession>